<keyword evidence="3" id="KW-1185">Reference proteome</keyword>
<comment type="caution">
    <text evidence="2">The sequence shown here is derived from an EMBL/GenBank/DDBJ whole genome shotgun (WGS) entry which is preliminary data.</text>
</comment>
<feature type="transmembrane region" description="Helical" evidence="1">
    <location>
        <begin position="36"/>
        <end position="62"/>
    </location>
</feature>
<proteinExistence type="predicted"/>
<protein>
    <submittedName>
        <fullName evidence="2">Uncharacterized protein</fullName>
    </submittedName>
</protein>
<gene>
    <name evidence="2" type="ORF">BaRGS_00033363</name>
</gene>
<name>A0ABD0JKU7_9CAEN</name>
<dbReference type="Proteomes" id="UP001519460">
    <property type="component" value="Unassembled WGS sequence"/>
</dbReference>
<dbReference type="AlphaFoldDB" id="A0ABD0JKU7"/>
<reference evidence="2 3" key="1">
    <citation type="journal article" date="2023" name="Sci. Data">
        <title>Genome assembly of the Korean intertidal mud-creeper Batillaria attramentaria.</title>
        <authorList>
            <person name="Patra A.K."/>
            <person name="Ho P.T."/>
            <person name="Jun S."/>
            <person name="Lee S.J."/>
            <person name="Kim Y."/>
            <person name="Won Y.J."/>
        </authorList>
    </citation>
    <scope>NUCLEOTIDE SEQUENCE [LARGE SCALE GENOMIC DNA]</scope>
    <source>
        <strain evidence="2">Wonlab-2016</strain>
    </source>
</reference>
<evidence type="ECO:0000313" key="2">
    <source>
        <dbReference type="EMBL" id="KAK7475413.1"/>
    </source>
</evidence>
<organism evidence="2 3">
    <name type="scientific">Batillaria attramentaria</name>
    <dbReference type="NCBI Taxonomy" id="370345"/>
    <lineage>
        <taxon>Eukaryota</taxon>
        <taxon>Metazoa</taxon>
        <taxon>Spiralia</taxon>
        <taxon>Lophotrochozoa</taxon>
        <taxon>Mollusca</taxon>
        <taxon>Gastropoda</taxon>
        <taxon>Caenogastropoda</taxon>
        <taxon>Sorbeoconcha</taxon>
        <taxon>Cerithioidea</taxon>
        <taxon>Batillariidae</taxon>
        <taxon>Batillaria</taxon>
    </lineage>
</organism>
<keyword evidence="1" id="KW-0812">Transmembrane</keyword>
<keyword evidence="1" id="KW-0472">Membrane</keyword>
<evidence type="ECO:0000256" key="1">
    <source>
        <dbReference type="SAM" id="Phobius"/>
    </source>
</evidence>
<sequence>IGLGYIILFVITACYFMLSGAFVVKIRRARANDNRNLAVAAGSAVLMVVVATGDGAVVVAAVKGNYREDGFVQGVLQFVDLLCLLIEPGKISCTRYVD</sequence>
<evidence type="ECO:0000313" key="3">
    <source>
        <dbReference type="Proteomes" id="UP001519460"/>
    </source>
</evidence>
<feature type="transmembrane region" description="Helical" evidence="1">
    <location>
        <begin position="6"/>
        <end position="24"/>
    </location>
</feature>
<feature type="non-terminal residue" evidence="2">
    <location>
        <position position="1"/>
    </location>
</feature>
<accession>A0ABD0JKU7</accession>
<dbReference type="EMBL" id="JACVVK020000407">
    <property type="protein sequence ID" value="KAK7475413.1"/>
    <property type="molecule type" value="Genomic_DNA"/>
</dbReference>
<keyword evidence="1" id="KW-1133">Transmembrane helix</keyword>